<name>A0A1F7WQL8_9BACT</name>
<dbReference type="AlphaFoldDB" id="A0A1F7WQL8"/>
<feature type="transmembrane region" description="Helical" evidence="1">
    <location>
        <begin position="442"/>
        <end position="459"/>
    </location>
</feature>
<evidence type="ECO:0000313" key="3">
    <source>
        <dbReference type="Proteomes" id="UP000178735"/>
    </source>
</evidence>
<reference evidence="2 3" key="1">
    <citation type="journal article" date="2016" name="Nat. Commun.">
        <title>Thousands of microbial genomes shed light on interconnected biogeochemical processes in an aquifer system.</title>
        <authorList>
            <person name="Anantharaman K."/>
            <person name="Brown C.T."/>
            <person name="Hug L.A."/>
            <person name="Sharon I."/>
            <person name="Castelle C.J."/>
            <person name="Probst A.J."/>
            <person name="Thomas B.C."/>
            <person name="Singh A."/>
            <person name="Wilkins M.J."/>
            <person name="Karaoz U."/>
            <person name="Brodie E.L."/>
            <person name="Williams K.H."/>
            <person name="Hubbard S.S."/>
            <person name="Banfield J.F."/>
        </authorList>
    </citation>
    <scope>NUCLEOTIDE SEQUENCE [LARGE SCALE GENOMIC DNA]</scope>
</reference>
<dbReference type="EMBL" id="MGFH01000134">
    <property type="protein sequence ID" value="OGM04847.1"/>
    <property type="molecule type" value="Genomic_DNA"/>
</dbReference>
<feature type="transmembrane region" description="Helical" evidence="1">
    <location>
        <begin position="12"/>
        <end position="33"/>
    </location>
</feature>
<sequence length="515" mass="57473">MKIGAGTGFYIGKYMIALIIAVICFVSLIHGYAVGLEKLDMQIISAEEFYNKLLPYSYIKSVLSSADDKIDRACEDIMTLLEKNGVHESQYCASIFTKEAIKITGYNPARSELLLNCAKKMAPGYQKAYFSQAILSAYNFDPAGVLENSAAIIYFNFLSPSAVFGSMNLALIFLISVIVIQFIFLSAQYIKYRRLIMHASHEFGVSTAVVPITPYLEPKERTASSLLGKNVIICLVFVIFYCYFSTGFGRYLKLAVETNEFLKNPHEFYAINAVAEGYRAPLSDLDRVLAPAFKDEKHSVDFYYYFSYISKIVCRDTPGALAYSKKISHGSFLAAKTVPASTVFFLDDADLYSAFFSPIRSNPLFMIAVLLNVLLIIVFMGIIRKAAAFHGGAKADLCACSTISCPECRVQVGLCNSCLMPIKHQNEGRNIKKLFYPHDKKVVYYASLILPGFSFFYFSEFALAFFYSALIINISIFNAAASAGFFAEGSVRMPLLALIYIIYLVENSFFIKGRQ</sequence>
<accession>A0A1F7WQL8</accession>
<keyword evidence="1" id="KW-0472">Membrane</keyword>
<gene>
    <name evidence="2" type="ORF">A2008_00845</name>
</gene>
<feature type="transmembrane region" description="Helical" evidence="1">
    <location>
        <begin position="231"/>
        <end position="252"/>
    </location>
</feature>
<keyword evidence="1" id="KW-1133">Transmembrane helix</keyword>
<feature type="transmembrane region" description="Helical" evidence="1">
    <location>
        <begin position="493"/>
        <end position="511"/>
    </location>
</feature>
<feature type="transmembrane region" description="Helical" evidence="1">
    <location>
        <begin position="169"/>
        <end position="190"/>
    </location>
</feature>
<keyword evidence="1" id="KW-0812">Transmembrane</keyword>
<evidence type="ECO:0000256" key="1">
    <source>
        <dbReference type="SAM" id="Phobius"/>
    </source>
</evidence>
<dbReference type="Proteomes" id="UP000178735">
    <property type="component" value="Unassembled WGS sequence"/>
</dbReference>
<protein>
    <submittedName>
        <fullName evidence="2">Uncharacterized protein</fullName>
    </submittedName>
</protein>
<organism evidence="2 3">
    <name type="scientific">Candidatus Wallbacteria bacterium GWC2_49_35</name>
    <dbReference type="NCBI Taxonomy" id="1817813"/>
    <lineage>
        <taxon>Bacteria</taxon>
        <taxon>Candidatus Walliibacteriota</taxon>
    </lineage>
</organism>
<comment type="caution">
    <text evidence="2">The sequence shown here is derived from an EMBL/GenBank/DDBJ whole genome shotgun (WGS) entry which is preliminary data.</text>
</comment>
<feature type="transmembrane region" description="Helical" evidence="1">
    <location>
        <begin position="465"/>
        <end position="486"/>
    </location>
</feature>
<feature type="transmembrane region" description="Helical" evidence="1">
    <location>
        <begin position="364"/>
        <end position="383"/>
    </location>
</feature>
<proteinExistence type="predicted"/>
<evidence type="ECO:0000313" key="2">
    <source>
        <dbReference type="EMBL" id="OGM04847.1"/>
    </source>
</evidence>